<dbReference type="PANTHER" id="PTHR47618">
    <property type="entry name" value="BIFUNCTIONAL OLIGORIBONUCLEASE AND PAP PHOSPHATASE NRNA"/>
    <property type="match status" value="1"/>
</dbReference>
<dbReference type="Proteomes" id="UP000823630">
    <property type="component" value="Unassembled WGS sequence"/>
</dbReference>
<evidence type="ECO:0000313" key="3">
    <source>
        <dbReference type="EMBL" id="MBO8424909.1"/>
    </source>
</evidence>
<dbReference type="Pfam" id="PF02272">
    <property type="entry name" value="DHHA1"/>
    <property type="match status" value="1"/>
</dbReference>
<comment type="caution">
    <text evidence="3">The sequence shown here is derived from an EMBL/GenBank/DDBJ whole genome shotgun (WGS) entry which is preliminary data.</text>
</comment>
<gene>
    <name evidence="3" type="ORF">IAC69_00330</name>
</gene>
<feature type="domain" description="DDH" evidence="1">
    <location>
        <begin position="18"/>
        <end position="145"/>
    </location>
</feature>
<dbReference type="InterPro" id="IPR003156">
    <property type="entry name" value="DHHA1_dom"/>
</dbReference>
<evidence type="ECO:0000313" key="4">
    <source>
        <dbReference type="Proteomes" id="UP000823630"/>
    </source>
</evidence>
<sequence length="318" mass="34897">MKEKLGILVEKIRGAQSVVIVGHKNPDGDSVCASLALARLIELNFNKTPVCMYDGNFPNILDNVPNRPCMRYFGHVDVDRPFDLAFILDYGTETNIGGTKNIIDSAGYKIEIDHHKNDAPVADLCLDDINAAATGEIIFKIADDLNWVRDETVNDLIALSLLTDTGFFKFARRGTVLRMMADLVDAGVNIESLSNLLNNKPRKAVLTEAAVASRAEFLFRGRVALATVLRDDYKKLDGRSDTILNLLGHIRGVEYIIMLKQQKESQTSVSLRSRAKPVDEIAAALGGGGHLYAAGAVVHDELENVRARVLELIKGVIK</sequence>
<dbReference type="Gene3D" id="3.90.1640.10">
    <property type="entry name" value="inorganic pyrophosphatase (n-terminal core)"/>
    <property type="match status" value="1"/>
</dbReference>
<dbReference type="GO" id="GO:0003676">
    <property type="term" value="F:nucleic acid binding"/>
    <property type="evidence" value="ECO:0007669"/>
    <property type="project" value="InterPro"/>
</dbReference>
<dbReference type="Gene3D" id="3.10.310.30">
    <property type="match status" value="1"/>
</dbReference>
<dbReference type="Pfam" id="PF01368">
    <property type="entry name" value="DHH"/>
    <property type="match status" value="1"/>
</dbReference>
<dbReference type="AlphaFoldDB" id="A0A9D9GUE2"/>
<reference evidence="3" key="1">
    <citation type="submission" date="2020-10" db="EMBL/GenBank/DDBJ databases">
        <authorList>
            <person name="Gilroy R."/>
        </authorList>
    </citation>
    <scope>NUCLEOTIDE SEQUENCE</scope>
    <source>
        <strain evidence="3">8207</strain>
    </source>
</reference>
<accession>A0A9D9GUE2</accession>
<protein>
    <submittedName>
        <fullName evidence="3">DHH family phosphoesterase</fullName>
    </submittedName>
</protein>
<dbReference type="PANTHER" id="PTHR47618:SF1">
    <property type="entry name" value="BIFUNCTIONAL OLIGORIBONUCLEASE AND PAP PHOSPHATASE NRNA"/>
    <property type="match status" value="1"/>
</dbReference>
<dbReference type="SUPFAM" id="SSF64182">
    <property type="entry name" value="DHH phosphoesterases"/>
    <property type="match status" value="1"/>
</dbReference>
<reference evidence="3" key="2">
    <citation type="journal article" date="2021" name="PeerJ">
        <title>Extensive microbial diversity within the chicken gut microbiome revealed by metagenomics and culture.</title>
        <authorList>
            <person name="Gilroy R."/>
            <person name="Ravi A."/>
            <person name="Getino M."/>
            <person name="Pursley I."/>
            <person name="Horton D.L."/>
            <person name="Alikhan N.F."/>
            <person name="Baker D."/>
            <person name="Gharbi K."/>
            <person name="Hall N."/>
            <person name="Watson M."/>
            <person name="Adriaenssens E.M."/>
            <person name="Foster-Nyarko E."/>
            <person name="Jarju S."/>
            <person name="Secka A."/>
            <person name="Antonio M."/>
            <person name="Oren A."/>
            <person name="Chaudhuri R.R."/>
            <person name="La Ragione R."/>
            <person name="Hildebrand F."/>
            <person name="Pallen M.J."/>
        </authorList>
    </citation>
    <scope>NUCLEOTIDE SEQUENCE</scope>
    <source>
        <strain evidence="3">8207</strain>
    </source>
</reference>
<name>A0A9D9GUE2_9PROT</name>
<evidence type="ECO:0000259" key="1">
    <source>
        <dbReference type="Pfam" id="PF01368"/>
    </source>
</evidence>
<organism evidence="3 4">
    <name type="scientific">Candidatus Enterousia avistercoris</name>
    <dbReference type="NCBI Taxonomy" id="2840788"/>
    <lineage>
        <taxon>Bacteria</taxon>
        <taxon>Pseudomonadati</taxon>
        <taxon>Pseudomonadota</taxon>
        <taxon>Alphaproteobacteria</taxon>
        <taxon>Candidatus Enterousia</taxon>
    </lineage>
</organism>
<dbReference type="InterPro" id="IPR051319">
    <property type="entry name" value="Oligoribo/pAp-PDE_c-di-AMP_PDE"/>
</dbReference>
<dbReference type="EMBL" id="JADINC010000007">
    <property type="protein sequence ID" value="MBO8424909.1"/>
    <property type="molecule type" value="Genomic_DNA"/>
</dbReference>
<proteinExistence type="predicted"/>
<dbReference type="InterPro" id="IPR001667">
    <property type="entry name" value="DDH_dom"/>
</dbReference>
<evidence type="ECO:0000259" key="2">
    <source>
        <dbReference type="Pfam" id="PF02272"/>
    </source>
</evidence>
<feature type="domain" description="DHHA1" evidence="2">
    <location>
        <begin position="238"/>
        <end position="315"/>
    </location>
</feature>
<dbReference type="InterPro" id="IPR038763">
    <property type="entry name" value="DHH_sf"/>
</dbReference>